<dbReference type="Proteomes" id="UP000788993">
    <property type="component" value="Unassembled WGS sequence"/>
</dbReference>
<keyword evidence="3" id="KW-1133">Transmembrane helix</keyword>
<dbReference type="PANTHER" id="PTHR16255">
    <property type="entry name" value="REQUIRED FOR MEIOTIC NUCLEAR DIVISION PROTEIN 1 HOMOLOG"/>
    <property type="match status" value="1"/>
</dbReference>
<evidence type="ECO:0000313" key="5">
    <source>
        <dbReference type="EMBL" id="KAH3665184.1"/>
    </source>
</evidence>
<feature type="compositionally biased region" description="Basic and acidic residues" evidence="2">
    <location>
        <begin position="351"/>
        <end position="364"/>
    </location>
</feature>
<protein>
    <recommendedName>
        <fullName evidence="4">DUF155 domain-containing protein</fullName>
    </recommendedName>
</protein>
<feature type="region of interest" description="Disordered" evidence="2">
    <location>
        <begin position="290"/>
        <end position="402"/>
    </location>
</feature>
<dbReference type="PANTHER" id="PTHR16255:SF4">
    <property type="entry name" value="SPORULATION PROTEIN RMD8"/>
    <property type="match status" value="1"/>
</dbReference>
<keyword evidence="6" id="KW-1185">Reference proteome</keyword>
<feature type="compositionally biased region" description="Basic and acidic residues" evidence="2">
    <location>
        <begin position="51"/>
        <end position="64"/>
    </location>
</feature>
<dbReference type="Pfam" id="PF02582">
    <property type="entry name" value="DUF155"/>
    <property type="match status" value="1"/>
</dbReference>
<proteinExistence type="inferred from homology"/>
<name>A0A9P8P553_9ASCO</name>
<feature type="transmembrane region" description="Helical" evidence="3">
    <location>
        <begin position="654"/>
        <end position="679"/>
    </location>
</feature>
<evidence type="ECO:0000259" key="4">
    <source>
        <dbReference type="Pfam" id="PF02582"/>
    </source>
</evidence>
<sequence>MASHRPNSDASDRNEELLAPQRQRSSTAKRSPSILVTDSRKNQIKAPFAGHKQERIKKSGHPERTGPPSWVRPSSKLRRTPSASKFSDISVSNIISNISDIPSSRQRELPRYMSPNAQYITNLSRSGPRMVPQYYRTLPTRTSKTSQKLVLIPDHDQVPYSVDGDEASLLRGQDVGEETTTDNIFNSSHVRTRAEKLSKEQRANVYPRVTAYLIAEGFNLKLTSKFLSKHHMVSPRMYDEALYVAYSLPLLPGENGYRVQSNNSAKMQHGNQLMENFIDKSEQRDHHYEFYSGQDGDVDSVSSPKMSPAGSLVDEELSAPQHNSEFDPSEPQFFVSTSPTDSMLEEEEVRDSDSSPGERKREDEAAVEASSAIDDTESDAGPGAGVEKRRSSSGSNKKKSYSHLPDLTKHAEMFILDYGVVVFWNFSEIHEKNILADLVFAKIQPGEFDLDDDDDDDHVLSNYLAASTSREDPSCAPPQALTFIVKPVPEHDIETEEFQFEYISDIPTPRIYNDMITLKSGDHLIKLTISHAIAQSTKLSMFESKMSNILNSISRLPKALALTGKLQNYTRQKLLIKTGKLFQLRNEVNLSSNVLDKPEYFWTIEPGLDPLYSAIREYLEIDQRVEVINDRCKVFLDFFDIVADSLAERTMTKITMILIIAIGLSVLVSMIEILIRYLIIHRLE</sequence>
<reference evidence="5" key="1">
    <citation type="journal article" date="2021" name="Open Biol.">
        <title>Shared evolutionary footprints suggest mitochondrial oxidative damage underlies multiple complex I losses in fungi.</title>
        <authorList>
            <person name="Schikora-Tamarit M.A."/>
            <person name="Marcet-Houben M."/>
            <person name="Nosek J."/>
            <person name="Gabaldon T."/>
        </authorList>
    </citation>
    <scope>NUCLEOTIDE SEQUENCE</scope>
    <source>
        <strain evidence="5">NCAIM Y.01608</strain>
    </source>
</reference>
<comment type="similarity">
    <text evidence="1">Belongs to the RMD1/sif2 family.</text>
</comment>
<keyword evidence="3" id="KW-0812">Transmembrane</keyword>
<feature type="domain" description="DUF155" evidence="4">
    <location>
        <begin position="413"/>
        <end position="629"/>
    </location>
</feature>
<accession>A0A9P8P553</accession>
<dbReference type="GO" id="GO:0005739">
    <property type="term" value="C:mitochondrion"/>
    <property type="evidence" value="ECO:0007669"/>
    <property type="project" value="UniProtKB-ARBA"/>
</dbReference>
<feature type="compositionally biased region" description="Basic and acidic residues" evidence="2">
    <location>
        <begin position="1"/>
        <end position="16"/>
    </location>
</feature>
<dbReference type="InterPro" id="IPR003734">
    <property type="entry name" value="DUF155"/>
</dbReference>
<feature type="compositionally biased region" description="Polar residues" evidence="2">
    <location>
        <begin position="22"/>
        <end position="36"/>
    </location>
</feature>
<feature type="region of interest" description="Disordered" evidence="2">
    <location>
        <begin position="1"/>
        <end position="84"/>
    </location>
</feature>
<dbReference type="InterPro" id="IPR051624">
    <property type="entry name" value="RMD1/Sad1-interacting"/>
</dbReference>
<keyword evidence="3" id="KW-0472">Membrane</keyword>
<evidence type="ECO:0000256" key="3">
    <source>
        <dbReference type="SAM" id="Phobius"/>
    </source>
</evidence>
<organism evidence="5 6">
    <name type="scientific">Ogataea polymorpha</name>
    <dbReference type="NCBI Taxonomy" id="460523"/>
    <lineage>
        <taxon>Eukaryota</taxon>
        <taxon>Fungi</taxon>
        <taxon>Dikarya</taxon>
        <taxon>Ascomycota</taxon>
        <taxon>Saccharomycotina</taxon>
        <taxon>Pichiomycetes</taxon>
        <taxon>Pichiales</taxon>
        <taxon>Pichiaceae</taxon>
        <taxon>Ogataea</taxon>
    </lineage>
</organism>
<gene>
    <name evidence="5" type="ORF">OGATHE_003999</name>
</gene>
<dbReference type="EMBL" id="JAEUBD010001178">
    <property type="protein sequence ID" value="KAH3665184.1"/>
    <property type="molecule type" value="Genomic_DNA"/>
</dbReference>
<dbReference type="OrthoDB" id="18302at2759"/>
<dbReference type="AlphaFoldDB" id="A0A9P8P553"/>
<comment type="caution">
    <text evidence="5">The sequence shown here is derived from an EMBL/GenBank/DDBJ whole genome shotgun (WGS) entry which is preliminary data.</text>
</comment>
<feature type="compositionally biased region" description="Low complexity" evidence="2">
    <location>
        <begin position="292"/>
        <end position="303"/>
    </location>
</feature>
<evidence type="ECO:0000256" key="2">
    <source>
        <dbReference type="SAM" id="MobiDB-lite"/>
    </source>
</evidence>
<evidence type="ECO:0000256" key="1">
    <source>
        <dbReference type="ARBA" id="ARBA00008306"/>
    </source>
</evidence>
<reference evidence="5" key="2">
    <citation type="submission" date="2021-01" db="EMBL/GenBank/DDBJ databases">
        <authorList>
            <person name="Schikora-Tamarit M.A."/>
        </authorList>
    </citation>
    <scope>NUCLEOTIDE SEQUENCE</scope>
    <source>
        <strain evidence="5">NCAIM Y.01608</strain>
    </source>
</reference>
<evidence type="ECO:0000313" key="6">
    <source>
        <dbReference type="Proteomes" id="UP000788993"/>
    </source>
</evidence>